<dbReference type="AlphaFoldDB" id="C8PIB8"/>
<comment type="caution">
    <text evidence="1">The sequence shown here is derived from an EMBL/GenBank/DDBJ whole genome shotgun (WGS) entry which is preliminary data.</text>
</comment>
<keyword evidence="2" id="KW-1185">Reference proteome</keyword>
<evidence type="ECO:0000313" key="1">
    <source>
        <dbReference type="EMBL" id="EEV17508.1"/>
    </source>
</evidence>
<organism evidence="1 2">
    <name type="scientific">Campylobacter gracilis RM3268</name>
    <dbReference type="NCBI Taxonomy" id="553220"/>
    <lineage>
        <taxon>Bacteria</taxon>
        <taxon>Pseudomonadati</taxon>
        <taxon>Campylobacterota</taxon>
        <taxon>Epsilonproteobacteria</taxon>
        <taxon>Campylobacterales</taxon>
        <taxon>Campylobacteraceae</taxon>
        <taxon>Campylobacter</taxon>
    </lineage>
</organism>
<reference evidence="1 2" key="1">
    <citation type="submission" date="2009-07" db="EMBL/GenBank/DDBJ databases">
        <authorList>
            <person name="Madupu R."/>
            <person name="Sebastian Y."/>
            <person name="Durkin A.S."/>
            <person name="Torralba M."/>
            <person name="Methe B."/>
            <person name="Sutton G.G."/>
            <person name="Strausberg R.L."/>
            <person name="Nelson K.E."/>
        </authorList>
    </citation>
    <scope>NUCLEOTIDE SEQUENCE [LARGE SCALE GENOMIC DNA]</scope>
    <source>
        <strain evidence="1 2">RM3268</strain>
    </source>
</reference>
<dbReference type="Proteomes" id="UP000005709">
    <property type="component" value="Unassembled WGS sequence"/>
</dbReference>
<accession>C8PIB8</accession>
<sequence>MLASPKAQILSGFVRLFKTHALLARNSIFGNKIFKRFVCI</sequence>
<evidence type="ECO:0000313" key="2">
    <source>
        <dbReference type="Proteomes" id="UP000005709"/>
    </source>
</evidence>
<dbReference type="EMBL" id="ACYG01000025">
    <property type="protein sequence ID" value="EEV17508.1"/>
    <property type="molecule type" value="Genomic_DNA"/>
</dbReference>
<proteinExistence type="predicted"/>
<name>C8PIB8_9BACT</name>
<gene>
    <name evidence="1" type="ORF">CAMGR0001_0099</name>
</gene>
<protein>
    <submittedName>
        <fullName evidence="1">Uncharacterized protein</fullName>
    </submittedName>
</protein>